<dbReference type="Pfam" id="PF09699">
    <property type="entry name" value="Paired_CXXCH_1"/>
    <property type="match status" value="2"/>
</dbReference>
<dbReference type="SUPFAM" id="SSF48695">
    <property type="entry name" value="Multiheme cytochromes"/>
    <property type="match status" value="1"/>
</dbReference>
<dbReference type="InterPro" id="IPR010177">
    <property type="entry name" value="Paired_CXXCH_1"/>
</dbReference>
<dbReference type="NCBIfam" id="TIGR01905">
    <property type="entry name" value="paired_CXXCH_1"/>
    <property type="match status" value="2"/>
</dbReference>
<proteinExistence type="predicted"/>
<organism evidence="3 4">
    <name type="scientific">Candidatus Sulfurimonas marisnigri</name>
    <dbReference type="NCBI Taxonomy" id="2740405"/>
    <lineage>
        <taxon>Bacteria</taxon>
        <taxon>Pseudomonadati</taxon>
        <taxon>Campylobacterota</taxon>
        <taxon>Epsilonproteobacteria</taxon>
        <taxon>Campylobacterales</taxon>
        <taxon>Sulfurimonadaceae</taxon>
        <taxon>Sulfurimonas</taxon>
    </lineage>
</organism>
<dbReference type="AlphaFoldDB" id="A0A7S7RQE0"/>
<evidence type="ECO:0000313" key="4">
    <source>
        <dbReference type="Proteomes" id="UP000593836"/>
    </source>
</evidence>
<dbReference type="Proteomes" id="UP000593836">
    <property type="component" value="Chromosome"/>
</dbReference>
<keyword evidence="1" id="KW-0732">Signal</keyword>
<evidence type="ECO:0000256" key="1">
    <source>
        <dbReference type="SAM" id="SignalP"/>
    </source>
</evidence>
<dbReference type="KEGG" id="smas:HUE87_11305"/>
<name>A0A7S7RQE0_9BACT</name>
<feature type="chain" id="PRO_5032355815" description="Doubled CXXCH motif domain-containing protein" evidence="1">
    <location>
        <begin position="22"/>
        <end position="341"/>
    </location>
</feature>
<dbReference type="RefSeq" id="WP_194366493.1">
    <property type="nucleotide sequence ID" value="NZ_CP054493.1"/>
</dbReference>
<sequence>MKTIYLFFILLLVALSGKAEEASSFIEIMKPFDYTRYEGKDSTFVIEANHKSVDKIVIRQGDINTTIDVTSEKDTYCKTVELHPAVNTIFIEAYKDGKLLSSDKRESYFYNDVLPGVDVYDAEQYDKNYFHSEEEEEKCKSCHDMTNNIPPEDEPFDDVSETTCYKCHSGKLNTKSTHAPAANWLCTICHNGKGAEYNIDDEGLTKYLAPDPIAKTCAYCHDTVEGWQASRYGHGPVNDGRCKRCHNPHGSDNEFFLRKHIWDLCTTCHTEKAIPGNHIVSGFVFSRNAGAHPTKDRADPARPGREFVCTSCHNPHGSTGIYLLRMEGSHPFNVCQRCHKK</sequence>
<feature type="domain" description="Doubled CXXCH motif" evidence="2">
    <location>
        <begin position="308"/>
        <end position="341"/>
    </location>
</feature>
<evidence type="ECO:0000313" key="3">
    <source>
        <dbReference type="EMBL" id="QOY54448.1"/>
    </source>
</evidence>
<dbReference type="PANTHER" id="PTHR39425">
    <property type="entry name" value="LIPOPROTEIN CYTOCHROME C"/>
    <property type="match status" value="1"/>
</dbReference>
<feature type="domain" description="Doubled CXXCH motif" evidence="2">
    <location>
        <begin position="234"/>
        <end position="273"/>
    </location>
</feature>
<dbReference type="EMBL" id="CP054493">
    <property type="protein sequence ID" value="QOY54448.1"/>
    <property type="molecule type" value="Genomic_DNA"/>
</dbReference>
<protein>
    <recommendedName>
        <fullName evidence="2">Doubled CXXCH motif domain-containing protein</fullName>
    </recommendedName>
</protein>
<accession>A0A7S7RQE0</accession>
<keyword evidence="4" id="KW-1185">Reference proteome</keyword>
<dbReference type="InterPro" id="IPR036280">
    <property type="entry name" value="Multihaem_cyt_sf"/>
</dbReference>
<evidence type="ECO:0000259" key="2">
    <source>
        <dbReference type="Pfam" id="PF09699"/>
    </source>
</evidence>
<dbReference type="Gene3D" id="1.10.1130.10">
    <property type="entry name" value="Flavocytochrome C3, Chain A"/>
    <property type="match status" value="1"/>
</dbReference>
<gene>
    <name evidence="3" type="ORF">HUE87_11305</name>
</gene>
<dbReference type="PANTHER" id="PTHR39425:SF1">
    <property type="entry name" value="CYTOCHROME C7-LIKE DOMAIN-CONTAINING PROTEIN"/>
    <property type="match status" value="1"/>
</dbReference>
<feature type="signal peptide" evidence="1">
    <location>
        <begin position="1"/>
        <end position="21"/>
    </location>
</feature>
<reference evidence="3 4" key="1">
    <citation type="submission" date="2020-05" db="EMBL/GenBank/DDBJ databases">
        <title>Sulfurimonas marisnigri, sp. nov., and Sulfurimonas baltica, sp. nov., manganese oxide reducing chemolithoautotrophs of the class Epsilonproteobacteria isolated from the pelagic redoxclines of the Black and Baltic Seas and emended description of the genus Sulfurimonas.</title>
        <authorList>
            <person name="Henkel J.V."/>
            <person name="Laudan C."/>
            <person name="Werner J."/>
            <person name="Neu T."/>
            <person name="Plewe S."/>
            <person name="Sproer C."/>
            <person name="Bunk B."/>
            <person name="Schulz-Vogt H.N."/>
        </authorList>
    </citation>
    <scope>NUCLEOTIDE SEQUENCE [LARGE SCALE GENOMIC DNA]</scope>
    <source>
        <strain evidence="3 4">SoZ1</strain>
    </source>
</reference>
<dbReference type="Gene3D" id="3.90.10.10">
    <property type="entry name" value="Cytochrome C3"/>
    <property type="match status" value="1"/>
</dbReference>